<feature type="coiled-coil region" evidence="1">
    <location>
        <begin position="165"/>
        <end position="237"/>
    </location>
</feature>
<feature type="coiled-coil region" evidence="1">
    <location>
        <begin position="374"/>
        <end position="408"/>
    </location>
</feature>
<protein>
    <recommendedName>
        <fullName evidence="4">Autophagy-related protein 25</fullName>
    </recommendedName>
</protein>
<keyword evidence="3" id="KW-1185">Reference proteome</keyword>
<dbReference type="GeneID" id="34521249"/>
<dbReference type="Proteomes" id="UP000019384">
    <property type="component" value="Unassembled WGS sequence"/>
</dbReference>
<sequence length="422" mass="48996">MSFHDFLTAIFDSQIFSDNETSRMVVHHQKLFCLRFESTLVNKTTRKQHLKKPLNFQLFQIRLYQNLKDSKMDHKVESLKFAVQEVNRKLNAKGHFTRSSTTGSSLSKILLPSLNWGEISETPNVSLELTPTMVENDANVLNVIFRLLDTVDLLRQVNESHSSVLKTNENQVKTLKSRVKALENDIEIKDKQNEMLTRENESHLLRIEELEKTNRSLTSEKNRLLNSQDEIRKLAQREVKKRDLLVGRLQDSVEHARKVPRHEREVMGEINGNIQRKDLIKNVISSELSQSLQATQRDLLKVSQKLKTEKECMSLIYNFVLDVAKNDQNTNSRLEGTYQDVLDNLPRDVYESESVVSDTLLLLISIAKNKNVSNDKLLLELKEKKATIENMQNELNSLNENHSSLMKTMEGWRKFRKELNNQ</sequence>
<dbReference type="EMBL" id="HG793128">
    <property type="protein sequence ID" value="CDK27869.1"/>
    <property type="molecule type" value="Genomic_DNA"/>
</dbReference>
<accession>W6MMN8</accession>
<evidence type="ECO:0008006" key="4">
    <source>
        <dbReference type="Google" id="ProtNLM"/>
    </source>
</evidence>
<evidence type="ECO:0000313" key="2">
    <source>
        <dbReference type="EMBL" id="CDK27869.1"/>
    </source>
</evidence>
<keyword evidence="1" id="KW-0175">Coiled coil</keyword>
<organism evidence="2 3">
    <name type="scientific">Kuraishia capsulata CBS 1993</name>
    <dbReference type="NCBI Taxonomy" id="1382522"/>
    <lineage>
        <taxon>Eukaryota</taxon>
        <taxon>Fungi</taxon>
        <taxon>Dikarya</taxon>
        <taxon>Ascomycota</taxon>
        <taxon>Saccharomycotina</taxon>
        <taxon>Pichiomycetes</taxon>
        <taxon>Pichiales</taxon>
        <taxon>Pichiaceae</taxon>
        <taxon>Kuraishia</taxon>
    </lineage>
</organism>
<reference evidence="2" key="1">
    <citation type="submission" date="2013-12" db="EMBL/GenBank/DDBJ databases">
        <authorList>
            <person name="Genoscope - CEA"/>
        </authorList>
    </citation>
    <scope>NUCLEOTIDE SEQUENCE</scope>
    <source>
        <strain evidence="2">CBS 1993</strain>
    </source>
</reference>
<name>W6MMN8_9ASCO</name>
<reference evidence="2" key="2">
    <citation type="submission" date="2014-02" db="EMBL/GenBank/DDBJ databases">
        <title>Complete DNA sequence of /Kuraishia capsulata/ illustrates novel genomic features among budding yeasts (/Saccharomycotina/).</title>
        <authorList>
            <person name="Morales L."/>
            <person name="Noel B."/>
            <person name="Porcel B."/>
            <person name="Marcet-Houben M."/>
            <person name="Hullo M-F."/>
            <person name="Sacerdot C."/>
            <person name="Tekaia F."/>
            <person name="Leh-Louis V."/>
            <person name="Despons L."/>
            <person name="Khanna V."/>
            <person name="Aury J-M."/>
            <person name="Barbe V."/>
            <person name="Couloux A."/>
            <person name="Labadie K."/>
            <person name="Pelletier E."/>
            <person name="Souciet J-L."/>
            <person name="Boekhout T."/>
            <person name="Gabaldon T."/>
            <person name="Wincker P."/>
            <person name="Dujon B."/>
        </authorList>
    </citation>
    <scope>NUCLEOTIDE SEQUENCE</scope>
    <source>
        <strain evidence="2">CBS 1993</strain>
    </source>
</reference>
<evidence type="ECO:0000313" key="3">
    <source>
        <dbReference type="Proteomes" id="UP000019384"/>
    </source>
</evidence>
<gene>
    <name evidence="2" type="ORF">KUCA_T00003848001</name>
</gene>
<dbReference type="HOGENOM" id="CLU_650632_0_0_1"/>
<evidence type="ECO:0000256" key="1">
    <source>
        <dbReference type="SAM" id="Coils"/>
    </source>
</evidence>
<dbReference type="OrthoDB" id="312015at2759"/>
<dbReference type="RefSeq" id="XP_022459861.1">
    <property type="nucleotide sequence ID" value="XM_022602304.1"/>
</dbReference>
<proteinExistence type="predicted"/>
<dbReference type="AlphaFoldDB" id="W6MMN8"/>